<feature type="transmembrane region" description="Helical" evidence="1">
    <location>
        <begin position="6"/>
        <end position="31"/>
    </location>
</feature>
<sequence length="63" mass="7430">MFEVIGIIVALIFGWAVIKMIAARVFPAYGLKVAERRYMKEPDATNERLLWDARHRLNKRNNR</sequence>
<keyword evidence="1" id="KW-0812">Transmembrane</keyword>
<evidence type="ECO:0000313" key="3">
    <source>
        <dbReference type="Proteomes" id="UP000381378"/>
    </source>
</evidence>
<protein>
    <submittedName>
        <fullName evidence="2">Uncharacterized protein</fullName>
    </submittedName>
</protein>
<proteinExistence type="predicted"/>
<dbReference type="EMBL" id="CABVJF010000018">
    <property type="protein sequence ID" value="VVQ16135.1"/>
    <property type="molecule type" value="Genomic_DNA"/>
</dbReference>
<dbReference type="Proteomes" id="UP000381378">
    <property type="component" value="Unassembled WGS sequence"/>
</dbReference>
<name>A0A5E7UZZ4_PSEFL</name>
<evidence type="ECO:0000313" key="2">
    <source>
        <dbReference type="EMBL" id="VVQ16135.1"/>
    </source>
</evidence>
<organism evidence="2 3">
    <name type="scientific">Pseudomonas fluorescens</name>
    <dbReference type="NCBI Taxonomy" id="294"/>
    <lineage>
        <taxon>Bacteria</taxon>
        <taxon>Pseudomonadati</taxon>
        <taxon>Pseudomonadota</taxon>
        <taxon>Gammaproteobacteria</taxon>
        <taxon>Pseudomonadales</taxon>
        <taxon>Pseudomonadaceae</taxon>
        <taxon>Pseudomonas</taxon>
    </lineage>
</organism>
<dbReference type="RefSeq" id="WP_150787247.1">
    <property type="nucleotide sequence ID" value="NZ_CABVJF010000018.1"/>
</dbReference>
<dbReference type="AlphaFoldDB" id="A0A5E7UZZ4"/>
<keyword evidence="1" id="KW-1133">Transmembrane helix</keyword>
<evidence type="ECO:0000256" key="1">
    <source>
        <dbReference type="SAM" id="Phobius"/>
    </source>
</evidence>
<accession>A0A5E7UZZ4</accession>
<gene>
    <name evidence="2" type="ORF">PS928_04343</name>
</gene>
<keyword evidence="1" id="KW-0472">Membrane</keyword>
<reference evidence="2 3" key="1">
    <citation type="submission" date="2019-09" db="EMBL/GenBank/DDBJ databases">
        <authorList>
            <person name="Chandra G."/>
            <person name="Truman W A."/>
        </authorList>
    </citation>
    <scope>NUCLEOTIDE SEQUENCE [LARGE SCALE GENOMIC DNA]</scope>
    <source>
        <strain evidence="2">PS928</strain>
    </source>
</reference>
<dbReference type="OrthoDB" id="7041707at2"/>